<dbReference type="PANTHER" id="PTHR36503">
    <property type="entry name" value="BLR2520 PROTEIN"/>
    <property type="match status" value="1"/>
</dbReference>
<dbReference type="KEGG" id="nml:Namu_5025"/>
<organism evidence="2 3">
    <name type="scientific">Nakamurella multipartita (strain ATCC 700099 / DSM 44233 / CIP 104796 / JCM 9543 / NBRC 105858 / Y-104)</name>
    <name type="common">Microsphaera multipartita</name>
    <dbReference type="NCBI Taxonomy" id="479431"/>
    <lineage>
        <taxon>Bacteria</taxon>
        <taxon>Bacillati</taxon>
        <taxon>Actinomycetota</taxon>
        <taxon>Actinomycetes</taxon>
        <taxon>Nakamurellales</taxon>
        <taxon>Nakamurellaceae</taxon>
        <taxon>Nakamurella</taxon>
    </lineage>
</organism>
<dbReference type="OrthoDB" id="3296095at2"/>
<dbReference type="AlphaFoldDB" id="C8XB05"/>
<keyword evidence="2" id="KW-0560">Oxidoreductase</keyword>
<dbReference type="InterPro" id="IPR004360">
    <property type="entry name" value="Glyas_Fos-R_dOase_dom"/>
</dbReference>
<feature type="domain" description="VOC" evidence="1">
    <location>
        <begin position="8"/>
        <end position="121"/>
    </location>
</feature>
<protein>
    <submittedName>
        <fullName evidence="2">Glyoxalase/bleomycin resistance protein/dioxygenase</fullName>
    </submittedName>
</protein>
<keyword evidence="3" id="KW-1185">Reference proteome</keyword>
<dbReference type="InParanoid" id="C8XB05"/>
<sequence length="127" mass="13583">MTDSPAPGLHLQPMVHVQQMEPAVAFYEALGATVLHGSRDGDFVMLRIGDSQLGLLAHPPNPEQNEGTVELNFDTADDLAAVQTRLAAAGVTIVAPANDTGFGQQLQVATPDGLLVKINRLEPDRYR</sequence>
<dbReference type="CDD" id="cd06587">
    <property type="entry name" value="VOC"/>
    <property type="match status" value="1"/>
</dbReference>
<dbReference type="InterPro" id="IPR037523">
    <property type="entry name" value="VOC_core"/>
</dbReference>
<dbReference type="SUPFAM" id="SSF54593">
    <property type="entry name" value="Glyoxalase/Bleomycin resistance protein/Dihydroxybiphenyl dioxygenase"/>
    <property type="match status" value="1"/>
</dbReference>
<evidence type="ECO:0000259" key="1">
    <source>
        <dbReference type="PROSITE" id="PS51819"/>
    </source>
</evidence>
<gene>
    <name evidence="2" type="ordered locus">Namu_5025</name>
</gene>
<proteinExistence type="predicted"/>
<dbReference type="HOGENOM" id="CLU_2115741_0_0_11"/>
<reference evidence="2 3" key="2">
    <citation type="journal article" date="2010" name="Stand. Genomic Sci.">
        <title>Complete genome sequence of Nakamurella multipartita type strain (Y-104).</title>
        <authorList>
            <person name="Tice H."/>
            <person name="Mayilraj S."/>
            <person name="Sims D."/>
            <person name="Lapidus A."/>
            <person name="Nolan M."/>
            <person name="Lucas S."/>
            <person name="Glavina Del Rio T."/>
            <person name="Copeland A."/>
            <person name="Cheng J.F."/>
            <person name="Meincke L."/>
            <person name="Bruce D."/>
            <person name="Goodwin L."/>
            <person name="Pitluck S."/>
            <person name="Ivanova N."/>
            <person name="Mavromatis K."/>
            <person name="Ovchinnikova G."/>
            <person name="Pati A."/>
            <person name="Chen A."/>
            <person name="Palaniappan K."/>
            <person name="Land M."/>
            <person name="Hauser L."/>
            <person name="Chang Y.J."/>
            <person name="Jeffries C.D."/>
            <person name="Detter J.C."/>
            <person name="Brettin T."/>
            <person name="Rohde M."/>
            <person name="Goker M."/>
            <person name="Bristow J."/>
            <person name="Eisen J.A."/>
            <person name="Markowitz V."/>
            <person name="Hugenholtz P."/>
            <person name="Kyrpides N.C."/>
            <person name="Klenk H.P."/>
            <person name="Chen F."/>
        </authorList>
    </citation>
    <scope>NUCLEOTIDE SEQUENCE [LARGE SCALE GENOMIC DNA]</scope>
    <source>
        <strain evidence="3">ATCC 700099 / DSM 44233 / CIP 104796 / JCM 9543 / NBRC 105858 / Y-104</strain>
    </source>
</reference>
<dbReference type="Proteomes" id="UP000002218">
    <property type="component" value="Chromosome"/>
</dbReference>
<dbReference type="eggNOG" id="COG0346">
    <property type="taxonomic scope" value="Bacteria"/>
</dbReference>
<dbReference type="Pfam" id="PF00903">
    <property type="entry name" value="Glyoxalase"/>
    <property type="match status" value="1"/>
</dbReference>
<keyword evidence="2" id="KW-0223">Dioxygenase</keyword>
<dbReference type="GO" id="GO:0051213">
    <property type="term" value="F:dioxygenase activity"/>
    <property type="evidence" value="ECO:0007669"/>
    <property type="project" value="UniProtKB-KW"/>
</dbReference>
<dbReference type="RefSeq" id="WP_015750105.1">
    <property type="nucleotide sequence ID" value="NC_013235.1"/>
</dbReference>
<dbReference type="PANTHER" id="PTHR36503:SF1">
    <property type="entry name" value="BLR2520 PROTEIN"/>
    <property type="match status" value="1"/>
</dbReference>
<evidence type="ECO:0000313" key="2">
    <source>
        <dbReference type="EMBL" id="ACV81297.1"/>
    </source>
</evidence>
<name>C8XB05_NAKMY</name>
<dbReference type="InterPro" id="IPR029068">
    <property type="entry name" value="Glyas_Bleomycin-R_OHBP_Dase"/>
</dbReference>
<dbReference type="PROSITE" id="PS51819">
    <property type="entry name" value="VOC"/>
    <property type="match status" value="1"/>
</dbReference>
<dbReference type="Gene3D" id="3.10.180.10">
    <property type="entry name" value="2,3-Dihydroxybiphenyl 1,2-Dioxygenase, domain 1"/>
    <property type="match status" value="1"/>
</dbReference>
<evidence type="ECO:0000313" key="3">
    <source>
        <dbReference type="Proteomes" id="UP000002218"/>
    </source>
</evidence>
<dbReference type="EMBL" id="CP001737">
    <property type="protein sequence ID" value="ACV81297.1"/>
    <property type="molecule type" value="Genomic_DNA"/>
</dbReference>
<accession>C8XB05</accession>
<reference evidence="3" key="1">
    <citation type="submission" date="2009-09" db="EMBL/GenBank/DDBJ databases">
        <title>The complete genome of Nakamurella multipartita DSM 44233.</title>
        <authorList>
            <consortium name="US DOE Joint Genome Institute (JGI-PGF)"/>
            <person name="Lucas S."/>
            <person name="Copeland A."/>
            <person name="Lapidus A."/>
            <person name="Glavina del Rio T."/>
            <person name="Dalin E."/>
            <person name="Tice H."/>
            <person name="Bruce D."/>
            <person name="Goodwin L."/>
            <person name="Pitluck S."/>
            <person name="Kyrpides N."/>
            <person name="Mavromatis K."/>
            <person name="Ivanova N."/>
            <person name="Ovchinnikova G."/>
            <person name="Sims D."/>
            <person name="Meincke L."/>
            <person name="Brettin T."/>
            <person name="Detter J.C."/>
            <person name="Han C."/>
            <person name="Larimer F."/>
            <person name="Land M."/>
            <person name="Hauser L."/>
            <person name="Markowitz V."/>
            <person name="Cheng J.-F."/>
            <person name="Hugenholtz P."/>
            <person name="Woyke T."/>
            <person name="Wu D."/>
            <person name="Klenk H.-P."/>
            <person name="Eisen J.A."/>
        </authorList>
    </citation>
    <scope>NUCLEOTIDE SEQUENCE [LARGE SCALE GENOMIC DNA]</scope>
    <source>
        <strain evidence="3">ATCC 700099 / DSM 44233 / CIP 104796 / JCM 9543 / NBRC 105858 / Y-104</strain>
    </source>
</reference>